<dbReference type="CDD" id="cd02189">
    <property type="entry name" value="delta_zeta_tubulin-like"/>
    <property type="match status" value="1"/>
</dbReference>
<protein>
    <recommendedName>
        <fullName evidence="5">Tubulin delta chain</fullName>
    </recommendedName>
    <alternativeName>
        <fullName evidence="12">Delta-tubulin</fullName>
    </alternativeName>
</protein>
<name>D8QPI3_SELML</name>
<dbReference type="SUPFAM" id="SSF55307">
    <property type="entry name" value="Tubulin C-terminal domain-like"/>
    <property type="match status" value="1"/>
</dbReference>
<dbReference type="AlphaFoldDB" id="D8QPI3"/>
<dbReference type="InterPro" id="IPR000217">
    <property type="entry name" value="Tubulin"/>
</dbReference>
<evidence type="ECO:0000256" key="12">
    <source>
        <dbReference type="ARBA" id="ARBA00030594"/>
    </source>
</evidence>
<dbReference type="GO" id="GO:0005929">
    <property type="term" value="C:cilium"/>
    <property type="evidence" value="ECO:0007669"/>
    <property type="project" value="UniProtKB-SubCell"/>
</dbReference>
<organism evidence="17">
    <name type="scientific">Selaginella moellendorffii</name>
    <name type="common">Spikemoss</name>
    <dbReference type="NCBI Taxonomy" id="88036"/>
    <lineage>
        <taxon>Eukaryota</taxon>
        <taxon>Viridiplantae</taxon>
        <taxon>Streptophyta</taxon>
        <taxon>Embryophyta</taxon>
        <taxon>Tracheophyta</taxon>
        <taxon>Lycopodiopsida</taxon>
        <taxon>Selaginellales</taxon>
        <taxon>Selaginellaceae</taxon>
        <taxon>Selaginella</taxon>
    </lineage>
</organism>
<dbReference type="PROSITE" id="PS00227">
    <property type="entry name" value="TUBULIN"/>
    <property type="match status" value="1"/>
</dbReference>
<dbReference type="SMART" id="SM00864">
    <property type="entry name" value="Tubulin"/>
    <property type="match status" value="1"/>
</dbReference>
<dbReference type="Gene3D" id="3.40.50.1440">
    <property type="entry name" value="Tubulin/FtsZ, GTPase domain"/>
    <property type="match status" value="1"/>
</dbReference>
<keyword evidence="11" id="KW-0966">Cell projection</keyword>
<dbReference type="InParanoid" id="D8QPI3"/>
<accession>D8QPI3</accession>
<evidence type="ECO:0000256" key="9">
    <source>
        <dbReference type="ARBA" id="ARBA00023134"/>
    </source>
</evidence>
<dbReference type="Pfam" id="PF00091">
    <property type="entry name" value="Tubulin"/>
    <property type="match status" value="1"/>
</dbReference>
<dbReference type="GO" id="GO:0005737">
    <property type="term" value="C:cytoplasm"/>
    <property type="evidence" value="ECO:0000318"/>
    <property type="project" value="GO_Central"/>
</dbReference>
<evidence type="ECO:0000259" key="15">
    <source>
        <dbReference type="SMART" id="SM00864"/>
    </source>
</evidence>
<dbReference type="GO" id="GO:0000278">
    <property type="term" value="P:mitotic cell cycle"/>
    <property type="evidence" value="ECO:0000318"/>
    <property type="project" value="GO_Central"/>
</dbReference>
<dbReference type="HOGENOM" id="CLU_015718_1_0_1"/>
<evidence type="ECO:0000313" key="17">
    <source>
        <dbReference type="Proteomes" id="UP000001514"/>
    </source>
</evidence>
<feature type="domain" description="Tubulin/FtsZ GTPase" evidence="15">
    <location>
        <begin position="32"/>
        <end position="228"/>
    </location>
</feature>
<dbReference type="GO" id="GO:0000226">
    <property type="term" value="P:microtubule cytoskeleton organization"/>
    <property type="evidence" value="ECO:0000318"/>
    <property type="project" value="GO_Central"/>
</dbReference>
<comment type="function">
    <text evidence="13">Acts as a positive regulator of hedgehog signaling and regulates ciliary function.</text>
</comment>
<dbReference type="GO" id="GO:0030030">
    <property type="term" value="P:cell projection organization"/>
    <property type="evidence" value="ECO:0007669"/>
    <property type="project" value="UniProtKB-KW"/>
</dbReference>
<keyword evidence="8" id="KW-0970">Cilium biogenesis/degradation</keyword>
<dbReference type="PANTHER" id="PTHR11588">
    <property type="entry name" value="TUBULIN"/>
    <property type="match status" value="1"/>
</dbReference>
<dbReference type="eggNOG" id="KOG1374">
    <property type="taxonomic scope" value="Eukaryota"/>
</dbReference>
<dbReference type="Proteomes" id="UP000001514">
    <property type="component" value="Unassembled WGS sequence"/>
</dbReference>
<gene>
    <name evidence="16" type="ORF">SELMODRAFT_449773</name>
</gene>
<evidence type="ECO:0000256" key="14">
    <source>
        <dbReference type="RuleBase" id="RU000352"/>
    </source>
</evidence>
<evidence type="ECO:0000256" key="4">
    <source>
        <dbReference type="ARBA" id="ARBA00009636"/>
    </source>
</evidence>
<evidence type="ECO:0000256" key="2">
    <source>
        <dbReference type="ARBA" id="ARBA00004123"/>
    </source>
</evidence>
<evidence type="ECO:0000256" key="6">
    <source>
        <dbReference type="ARBA" id="ARBA00022701"/>
    </source>
</evidence>
<evidence type="ECO:0000256" key="13">
    <source>
        <dbReference type="ARBA" id="ARBA00046149"/>
    </source>
</evidence>
<dbReference type="InterPro" id="IPR003008">
    <property type="entry name" value="Tubulin_FtsZ_GTPase"/>
</dbReference>
<evidence type="ECO:0000256" key="10">
    <source>
        <dbReference type="ARBA" id="ARBA00023242"/>
    </source>
</evidence>
<dbReference type="SUPFAM" id="SSF52490">
    <property type="entry name" value="Tubulin nucleotide-binding domain-like"/>
    <property type="match status" value="1"/>
</dbReference>
<dbReference type="PRINTS" id="PR01224">
    <property type="entry name" value="DELTATUBULIN"/>
</dbReference>
<dbReference type="OMA" id="ACHPEYK"/>
<dbReference type="KEGG" id="smo:SELMODRAFT_449773"/>
<evidence type="ECO:0000313" key="16">
    <source>
        <dbReference type="EMBL" id="EFJ38286.1"/>
    </source>
</evidence>
<dbReference type="GO" id="GO:0005525">
    <property type="term" value="F:GTP binding"/>
    <property type="evidence" value="ECO:0000318"/>
    <property type="project" value="GO_Central"/>
</dbReference>
<dbReference type="InterPro" id="IPR017975">
    <property type="entry name" value="Tubulin_CS"/>
</dbReference>
<evidence type="ECO:0000256" key="11">
    <source>
        <dbReference type="ARBA" id="ARBA00023273"/>
    </source>
</evidence>
<proteinExistence type="inferred from homology"/>
<keyword evidence="6 14" id="KW-0493">Microtubule</keyword>
<evidence type="ECO:0000256" key="1">
    <source>
        <dbReference type="ARBA" id="ARBA00004114"/>
    </source>
</evidence>
<dbReference type="InterPro" id="IPR036525">
    <property type="entry name" value="Tubulin/FtsZ_GTPase_sf"/>
</dbReference>
<comment type="similarity">
    <text evidence="4 14">Belongs to the tubulin family.</text>
</comment>
<evidence type="ECO:0000256" key="7">
    <source>
        <dbReference type="ARBA" id="ARBA00022741"/>
    </source>
</evidence>
<keyword evidence="7 14" id="KW-0547">Nucleotide-binding</keyword>
<dbReference type="OrthoDB" id="10250004at2759"/>
<dbReference type="PRINTS" id="PR01161">
    <property type="entry name" value="TUBULIN"/>
</dbReference>
<keyword evidence="17" id="KW-1185">Reference proteome</keyword>
<dbReference type="GO" id="GO:0005814">
    <property type="term" value="C:centriole"/>
    <property type="evidence" value="ECO:0007669"/>
    <property type="project" value="UniProtKB-SubCell"/>
</dbReference>
<evidence type="ECO:0000256" key="5">
    <source>
        <dbReference type="ARBA" id="ARBA00014184"/>
    </source>
</evidence>
<dbReference type="EMBL" id="GL377565">
    <property type="protein sequence ID" value="EFJ38286.1"/>
    <property type="molecule type" value="Genomic_DNA"/>
</dbReference>
<reference evidence="16 17" key="1">
    <citation type="journal article" date="2011" name="Science">
        <title>The Selaginella genome identifies genetic changes associated with the evolution of vascular plants.</title>
        <authorList>
            <person name="Banks J.A."/>
            <person name="Nishiyama T."/>
            <person name="Hasebe M."/>
            <person name="Bowman J.L."/>
            <person name="Gribskov M."/>
            <person name="dePamphilis C."/>
            <person name="Albert V.A."/>
            <person name="Aono N."/>
            <person name="Aoyama T."/>
            <person name="Ambrose B.A."/>
            <person name="Ashton N.W."/>
            <person name="Axtell M.J."/>
            <person name="Barker E."/>
            <person name="Barker M.S."/>
            <person name="Bennetzen J.L."/>
            <person name="Bonawitz N.D."/>
            <person name="Chapple C."/>
            <person name="Cheng C."/>
            <person name="Correa L.G."/>
            <person name="Dacre M."/>
            <person name="DeBarry J."/>
            <person name="Dreyer I."/>
            <person name="Elias M."/>
            <person name="Engstrom E.M."/>
            <person name="Estelle M."/>
            <person name="Feng L."/>
            <person name="Finet C."/>
            <person name="Floyd S.K."/>
            <person name="Frommer W.B."/>
            <person name="Fujita T."/>
            <person name="Gramzow L."/>
            <person name="Gutensohn M."/>
            <person name="Harholt J."/>
            <person name="Hattori M."/>
            <person name="Heyl A."/>
            <person name="Hirai T."/>
            <person name="Hiwatashi Y."/>
            <person name="Ishikawa M."/>
            <person name="Iwata M."/>
            <person name="Karol K.G."/>
            <person name="Koehler B."/>
            <person name="Kolukisaoglu U."/>
            <person name="Kubo M."/>
            <person name="Kurata T."/>
            <person name="Lalonde S."/>
            <person name="Li K."/>
            <person name="Li Y."/>
            <person name="Litt A."/>
            <person name="Lyons E."/>
            <person name="Manning G."/>
            <person name="Maruyama T."/>
            <person name="Michael T.P."/>
            <person name="Mikami K."/>
            <person name="Miyazaki S."/>
            <person name="Morinaga S."/>
            <person name="Murata T."/>
            <person name="Mueller-Roeber B."/>
            <person name="Nelson D.R."/>
            <person name="Obara M."/>
            <person name="Oguri Y."/>
            <person name="Olmstead R.G."/>
            <person name="Onodera N."/>
            <person name="Petersen B.L."/>
            <person name="Pils B."/>
            <person name="Prigge M."/>
            <person name="Rensing S.A."/>
            <person name="Riano-Pachon D.M."/>
            <person name="Roberts A.W."/>
            <person name="Sato Y."/>
            <person name="Scheller H.V."/>
            <person name="Schulz B."/>
            <person name="Schulz C."/>
            <person name="Shakirov E.V."/>
            <person name="Shibagaki N."/>
            <person name="Shinohara N."/>
            <person name="Shippen D.E."/>
            <person name="Soerensen I."/>
            <person name="Sotooka R."/>
            <person name="Sugimoto N."/>
            <person name="Sugita M."/>
            <person name="Sumikawa N."/>
            <person name="Tanurdzic M."/>
            <person name="Theissen G."/>
            <person name="Ulvskov P."/>
            <person name="Wakazuki S."/>
            <person name="Weng J.K."/>
            <person name="Willats W.W."/>
            <person name="Wipf D."/>
            <person name="Wolf P.G."/>
            <person name="Yang L."/>
            <person name="Zimmer A.D."/>
            <person name="Zhu Q."/>
            <person name="Mitros T."/>
            <person name="Hellsten U."/>
            <person name="Loque D."/>
            <person name="Otillar R."/>
            <person name="Salamov A."/>
            <person name="Schmutz J."/>
            <person name="Shapiro H."/>
            <person name="Lindquist E."/>
            <person name="Lucas S."/>
            <person name="Rokhsar D."/>
            <person name="Grigoriev I.V."/>
        </authorList>
    </citation>
    <scope>NUCLEOTIDE SEQUENCE [LARGE SCALE GENOMIC DNA]</scope>
</reference>
<dbReference type="Gramene" id="EFJ38286">
    <property type="protein sequence ID" value="EFJ38286"/>
    <property type="gene ID" value="SELMODRAFT_449773"/>
</dbReference>
<comment type="subcellular location">
    <subcellularLocation>
        <location evidence="3">Cell projection</location>
        <location evidence="3">Cilium</location>
    </subcellularLocation>
    <subcellularLocation>
        <location evidence="1">Cytoplasm</location>
        <location evidence="1">Cytoskeleton</location>
        <location evidence="1">Microtubule organizing center</location>
        <location evidence="1">Centrosome</location>
        <location evidence="1">Centriole</location>
    </subcellularLocation>
    <subcellularLocation>
        <location evidence="2">Nucleus</location>
    </subcellularLocation>
</comment>
<evidence type="ECO:0000256" key="3">
    <source>
        <dbReference type="ARBA" id="ARBA00004138"/>
    </source>
</evidence>
<dbReference type="GO" id="GO:0005634">
    <property type="term" value="C:nucleus"/>
    <property type="evidence" value="ECO:0007669"/>
    <property type="project" value="UniProtKB-SubCell"/>
</dbReference>
<dbReference type="GO" id="GO:0005874">
    <property type="term" value="C:microtubule"/>
    <property type="evidence" value="ECO:0000318"/>
    <property type="project" value="GO_Central"/>
</dbReference>
<dbReference type="STRING" id="88036.D8QPI3"/>
<dbReference type="InterPro" id="IPR002967">
    <property type="entry name" value="Delta_tubulin"/>
</dbReference>
<evidence type="ECO:0000256" key="8">
    <source>
        <dbReference type="ARBA" id="ARBA00022794"/>
    </source>
</evidence>
<dbReference type="GO" id="GO:0005200">
    <property type="term" value="F:structural constituent of cytoskeleton"/>
    <property type="evidence" value="ECO:0000318"/>
    <property type="project" value="GO_Central"/>
</dbReference>
<sequence>MSVVVLQLGQGGNQYGLALFNALASSRGSPLPCEFFEESGSKGELPRARALLIDMEPKVVAAVTRKANGGAWKYDSRSCFTLDSGSGNNWAAGYCSNGATCREPVLEQIRLKVEKCDCFGGFLGIQSLAGGTGAGFGAYVLEALKDEYPSACIFSHSIWPFQSGEVVVQNYNVLLTLAKLHEVVDGIITVENESLVAACKKTLGIPSPSFVEMNSVGAHALASLLLPSFWRPIQASQASTCNSSQLRVRLLSDLAYALCAHPAYRMLTVYSTPQVRVESLDFTTFAWPSQLKQLKRIAYPVELEQVPGETRLAKSVQKSVASLLALRGPGAGTADVSMMREPSLYPSWCIDPLNVCANDKEIIKDGGLAVGMMSNCQGAILPASKALTRAYAMFYSKAYLHQYLKHGLDASFFEAAFATVEDVCHSYSIL</sequence>
<dbReference type="InterPro" id="IPR008280">
    <property type="entry name" value="Tub_FtsZ_C"/>
</dbReference>
<keyword evidence="9 14" id="KW-0342">GTP-binding</keyword>
<keyword evidence="10" id="KW-0539">Nucleus</keyword>